<dbReference type="PROSITE" id="PS50109">
    <property type="entry name" value="HIS_KIN"/>
    <property type="match status" value="1"/>
</dbReference>
<reference evidence="16 17" key="1">
    <citation type="submission" date="2013-09" db="EMBL/GenBank/DDBJ databases">
        <title>Whole genome shotgun sequence of Vibrio ezurae NBRC 102218.</title>
        <authorList>
            <person name="Yoshida I."/>
            <person name="Hosoyama A."/>
            <person name="Numata M."/>
            <person name="Hashimoto M."/>
            <person name="Hosoyama Y."/>
            <person name="Tsuchikane K."/>
            <person name="Noguchi M."/>
            <person name="Hirakata S."/>
            <person name="Ichikawa N."/>
            <person name="Ohji S."/>
            <person name="Yamazoe A."/>
            <person name="Fujita N."/>
        </authorList>
    </citation>
    <scope>NUCLEOTIDE SEQUENCE [LARGE SCALE GENOMIC DNA]</scope>
    <source>
        <strain evidence="16 17">NBRC 102218</strain>
    </source>
</reference>
<feature type="transmembrane region" description="Helical" evidence="14">
    <location>
        <begin position="7"/>
        <end position="36"/>
    </location>
</feature>
<dbReference type="InterPro" id="IPR036890">
    <property type="entry name" value="HATPase_C_sf"/>
</dbReference>
<evidence type="ECO:0000313" key="16">
    <source>
        <dbReference type="EMBL" id="GAD78820.1"/>
    </source>
</evidence>
<evidence type="ECO:0000313" key="17">
    <source>
        <dbReference type="Proteomes" id="UP000016562"/>
    </source>
</evidence>
<feature type="domain" description="Histidine kinase" evidence="15">
    <location>
        <begin position="227"/>
        <end position="418"/>
    </location>
</feature>
<evidence type="ECO:0000256" key="2">
    <source>
        <dbReference type="ARBA" id="ARBA00004651"/>
    </source>
</evidence>
<dbReference type="PANTHER" id="PTHR45528:SF1">
    <property type="entry name" value="SENSOR HISTIDINE KINASE CPXA"/>
    <property type="match status" value="1"/>
</dbReference>
<dbReference type="eggNOG" id="COG0642">
    <property type="taxonomic scope" value="Bacteria"/>
</dbReference>
<dbReference type="SUPFAM" id="SSF55874">
    <property type="entry name" value="ATPase domain of HSP90 chaperone/DNA topoisomerase II/histidine kinase"/>
    <property type="match status" value="1"/>
</dbReference>
<keyword evidence="12" id="KW-0902">Two-component regulatory system</keyword>
<keyword evidence="5" id="KW-0597">Phosphoprotein</keyword>
<dbReference type="GO" id="GO:0000155">
    <property type="term" value="F:phosphorelay sensor kinase activity"/>
    <property type="evidence" value="ECO:0007669"/>
    <property type="project" value="InterPro"/>
</dbReference>
<comment type="caution">
    <text evidence="16">The sequence shown here is derived from an EMBL/GenBank/DDBJ whole genome shotgun (WGS) entry which is preliminary data.</text>
</comment>
<keyword evidence="4" id="KW-1003">Cell membrane</keyword>
<dbReference type="EC" id="2.7.13.3" evidence="3"/>
<comment type="subcellular location">
    <subcellularLocation>
        <location evidence="2">Cell membrane</location>
        <topology evidence="2">Multi-pass membrane protein</topology>
    </subcellularLocation>
</comment>
<dbReference type="PANTHER" id="PTHR45528">
    <property type="entry name" value="SENSOR HISTIDINE KINASE CPXA"/>
    <property type="match status" value="1"/>
</dbReference>
<evidence type="ECO:0000256" key="6">
    <source>
        <dbReference type="ARBA" id="ARBA00022679"/>
    </source>
</evidence>
<evidence type="ECO:0000256" key="11">
    <source>
        <dbReference type="ARBA" id="ARBA00022989"/>
    </source>
</evidence>
<gene>
    <name evidence="16" type="ORF">VEZ01S_06_00110</name>
</gene>
<sequence length="418" mass="48198">MKIRASLRLYVVVAMFLSGTLLVAGMSAVAVNYFFYGLDTAMSTFMHTEAFEFEAQDGQPYQVQEMTIATRWQDLPELIQHRFDKADLENGKLMKNIDGFPILKSPSVRDFLMKIESNGEVRYISLSFDDRNATRILPAKPPQFAYIVLFAFIAITIFGVILLVMLRQVSEPVRQLRDWAKRLDQKQQHETTPNFQYRELNTLAEIIESSLNSVQASVEREKEFLGYASHELRTPIAVTRSNAELLQKMIERGVNSEKQLQVVDRIRRASFTMTDLTETLLWLNRQEQKQLAEESIILGDLVFQIQSELRYLLKGKKVQVSISHDSCELTIPPGLGRIVITNIVRNAFQHTYEGEVAIVQKQQRLLITNHNYSDSDSQHELGFGLGLELTDRLIKQYGWFYQHDILPNGRRVEIDFTR</sequence>
<evidence type="ECO:0000259" key="15">
    <source>
        <dbReference type="PROSITE" id="PS50109"/>
    </source>
</evidence>
<dbReference type="SUPFAM" id="SSF47384">
    <property type="entry name" value="Homodimeric domain of signal transducing histidine kinase"/>
    <property type="match status" value="1"/>
</dbReference>
<evidence type="ECO:0000256" key="5">
    <source>
        <dbReference type="ARBA" id="ARBA00022553"/>
    </source>
</evidence>
<dbReference type="InterPro" id="IPR050398">
    <property type="entry name" value="HssS/ArlS-like"/>
</dbReference>
<keyword evidence="6" id="KW-0808">Transferase</keyword>
<proteinExistence type="predicted"/>
<dbReference type="Gene3D" id="1.10.287.130">
    <property type="match status" value="1"/>
</dbReference>
<evidence type="ECO:0000256" key="1">
    <source>
        <dbReference type="ARBA" id="ARBA00000085"/>
    </source>
</evidence>
<evidence type="ECO:0000256" key="7">
    <source>
        <dbReference type="ARBA" id="ARBA00022692"/>
    </source>
</evidence>
<keyword evidence="13 14" id="KW-0472">Membrane</keyword>
<evidence type="ECO:0000256" key="10">
    <source>
        <dbReference type="ARBA" id="ARBA00022840"/>
    </source>
</evidence>
<dbReference type="Proteomes" id="UP000016562">
    <property type="component" value="Unassembled WGS sequence"/>
</dbReference>
<keyword evidence="11 14" id="KW-1133">Transmembrane helix</keyword>
<dbReference type="RefSeq" id="WP_021712533.1">
    <property type="nucleotide sequence ID" value="NZ_BATM01000006.1"/>
</dbReference>
<protein>
    <recommendedName>
        <fullName evidence="3">histidine kinase</fullName>
        <ecNumber evidence="3">2.7.13.3</ecNumber>
    </recommendedName>
</protein>
<evidence type="ECO:0000256" key="14">
    <source>
        <dbReference type="SAM" id="Phobius"/>
    </source>
</evidence>
<dbReference type="InterPro" id="IPR005467">
    <property type="entry name" value="His_kinase_dom"/>
</dbReference>
<dbReference type="EMBL" id="BATM01000006">
    <property type="protein sequence ID" value="GAD78820.1"/>
    <property type="molecule type" value="Genomic_DNA"/>
</dbReference>
<dbReference type="InterPro" id="IPR003661">
    <property type="entry name" value="HisK_dim/P_dom"/>
</dbReference>
<feature type="transmembrane region" description="Helical" evidence="14">
    <location>
        <begin position="144"/>
        <end position="166"/>
    </location>
</feature>
<evidence type="ECO:0000256" key="4">
    <source>
        <dbReference type="ARBA" id="ARBA00022475"/>
    </source>
</evidence>
<evidence type="ECO:0000256" key="12">
    <source>
        <dbReference type="ARBA" id="ARBA00023012"/>
    </source>
</evidence>
<dbReference type="OrthoDB" id="9121563at2"/>
<evidence type="ECO:0000256" key="3">
    <source>
        <dbReference type="ARBA" id="ARBA00012438"/>
    </source>
</evidence>
<keyword evidence="9 16" id="KW-0418">Kinase</keyword>
<keyword evidence="10" id="KW-0067">ATP-binding</keyword>
<evidence type="ECO:0000256" key="9">
    <source>
        <dbReference type="ARBA" id="ARBA00022777"/>
    </source>
</evidence>
<comment type="catalytic activity">
    <reaction evidence="1">
        <text>ATP + protein L-histidine = ADP + protein N-phospho-L-histidine.</text>
        <dbReference type="EC" id="2.7.13.3"/>
    </reaction>
</comment>
<dbReference type="Pfam" id="PF00512">
    <property type="entry name" value="HisKA"/>
    <property type="match status" value="1"/>
</dbReference>
<keyword evidence="8" id="KW-0547">Nucleotide-binding</keyword>
<keyword evidence="7 14" id="KW-0812">Transmembrane</keyword>
<dbReference type="GO" id="GO:0005524">
    <property type="term" value="F:ATP binding"/>
    <property type="evidence" value="ECO:0007669"/>
    <property type="project" value="UniProtKB-KW"/>
</dbReference>
<dbReference type="GO" id="GO:0005886">
    <property type="term" value="C:plasma membrane"/>
    <property type="evidence" value="ECO:0007669"/>
    <property type="project" value="UniProtKB-SubCell"/>
</dbReference>
<accession>U3AYM1</accession>
<name>U3AYM1_9VIBR</name>
<evidence type="ECO:0000256" key="13">
    <source>
        <dbReference type="ARBA" id="ARBA00023136"/>
    </source>
</evidence>
<dbReference type="InterPro" id="IPR036097">
    <property type="entry name" value="HisK_dim/P_sf"/>
</dbReference>
<organism evidence="16 17">
    <name type="scientific">Vibrio ezurae NBRC 102218</name>
    <dbReference type="NCBI Taxonomy" id="1219080"/>
    <lineage>
        <taxon>Bacteria</taxon>
        <taxon>Pseudomonadati</taxon>
        <taxon>Pseudomonadota</taxon>
        <taxon>Gammaproteobacteria</taxon>
        <taxon>Vibrionales</taxon>
        <taxon>Vibrionaceae</taxon>
        <taxon>Vibrio</taxon>
    </lineage>
</organism>
<evidence type="ECO:0000256" key="8">
    <source>
        <dbReference type="ARBA" id="ARBA00022741"/>
    </source>
</evidence>
<dbReference type="Gene3D" id="3.30.565.10">
    <property type="entry name" value="Histidine kinase-like ATPase, C-terminal domain"/>
    <property type="match status" value="1"/>
</dbReference>
<dbReference type="AlphaFoldDB" id="U3AYM1"/>
<dbReference type="STRING" id="1219080.VEZ01S_06_00110"/>
<dbReference type="CDD" id="cd00082">
    <property type="entry name" value="HisKA"/>
    <property type="match status" value="1"/>
</dbReference>
<keyword evidence="17" id="KW-1185">Reference proteome</keyword>
<dbReference type="SMART" id="SM00388">
    <property type="entry name" value="HisKA"/>
    <property type="match status" value="1"/>
</dbReference>